<dbReference type="PANTHER" id="PTHR22589:SF103">
    <property type="entry name" value="CARNITINE O-ACETYL-TRANSFERASE, ISOFORM A-RELATED"/>
    <property type="match status" value="1"/>
</dbReference>
<dbReference type="PROSITE" id="PS00440">
    <property type="entry name" value="ACYLTRANSF_C_2"/>
    <property type="match status" value="1"/>
</dbReference>
<keyword evidence="3 6" id="KW-0012">Acyltransferase</keyword>
<dbReference type="GO" id="GO:0019254">
    <property type="term" value="P:carnitine metabolic process, CoA-linked"/>
    <property type="evidence" value="ECO:0007669"/>
    <property type="project" value="TreeGrafter"/>
</dbReference>
<evidence type="ECO:0000256" key="1">
    <source>
        <dbReference type="ARBA" id="ARBA00005232"/>
    </source>
</evidence>
<evidence type="ECO:0000256" key="5">
    <source>
        <dbReference type="PIRSR" id="PIRSR600542-2"/>
    </source>
</evidence>
<dbReference type="AlphaFoldDB" id="A0A6F9DAL2"/>
<evidence type="ECO:0000259" key="7">
    <source>
        <dbReference type="Pfam" id="PF00755"/>
    </source>
</evidence>
<dbReference type="GO" id="GO:0005777">
    <property type="term" value="C:peroxisome"/>
    <property type="evidence" value="ECO:0007669"/>
    <property type="project" value="TreeGrafter"/>
</dbReference>
<dbReference type="InterPro" id="IPR039551">
    <property type="entry name" value="Cho/carn_acyl_trans"/>
</dbReference>
<dbReference type="InterPro" id="IPR023213">
    <property type="entry name" value="CAT-like_dom_sf"/>
</dbReference>
<organism evidence="8">
    <name type="scientific">Phallusia mammillata</name>
    <dbReference type="NCBI Taxonomy" id="59560"/>
    <lineage>
        <taxon>Eukaryota</taxon>
        <taxon>Metazoa</taxon>
        <taxon>Chordata</taxon>
        <taxon>Tunicata</taxon>
        <taxon>Ascidiacea</taxon>
        <taxon>Phlebobranchia</taxon>
        <taxon>Ascidiidae</taxon>
        <taxon>Phallusia</taxon>
    </lineage>
</organism>
<evidence type="ECO:0000256" key="3">
    <source>
        <dbReference type="ARBA" id="ARBA00023315"/>
    </source>
</evidence>
<reference evidence="8" key="1">
    <citation type="submission" date="2020-04" db="EMBL/GenBank/DDBJ databases">
        <authorList>
            <person name="Neveu A P."/>
        </authorList>
    </citation>
    <scope>NUCLEOTIDE SEQUENCE</scope>
    <source>
        <tissue evidence="8">Whole embryo</tissue>
    </source>
</reference>
<dbReference type="Gene3D" id="3.30.559.70">
    <property type="entry name" value="Choline/Carnitine o-acyltransferase, domain 2"/>
    <property type="match status" value="1"/>
</dbReference>
<evidence type="ECO:0000313" key="8">
    <source>
        <dbReference type="EMBL" id="CAB3233614.1"/>
    </source>
</evidence>
<keyword evidence="2 6" id="KW-0808">Transferase</keyword>
<feature type="active site" description="Proton acceptor" evidence="4">
    <location>
        <position position="346"/>
    </location>
</feature>
<comment type="similarity">
    <text evidence="1 6">Belongs to the carnitine/choline acetyltransferase family.</text>
</comment>
<gene>
    <name evidence="8" type="primary">Crat</name>
</gene>
<feature type="binding site" evidence="5">
    <location>
        <begin position="426"/>
        <end position="433"/>
    </location>
    <ligand>
        <name>CoA</name>
        <dbReference type="ChEBI" id="CHEBI:57287"/>
    </ligand>
</feature>
<proteinExistence type="evidence at transcript level"/>
<dbReference type="EMBL" id="LR784166">
    <property type="protein sequence ID" value="CAB3233614.1"/>
    <property type="molecule type" value="mRNA"/>
</dbReference>
<evidence type="ECO:0000256" key="6">
    <source>
        <dbReference type="RuleBase" id="RU003801"/>
    </source>
</evidence>
<protein>
    <submittedName>
        <fullName evidence="8">Carnitine O-acetyltransferase-like</fullName>
    </submittedName>
</protein>
<dbReference type="GO" id="GO:0004092">
    <property type="term" value="F:carnitine O-acetyltransferase activity"/>
    <property type="evidence" value="ECO:0007669"/>
    <property type="project" value="TreeGrafter"/>
</dbReference>
<feature type="binding site" evidence="5">
    <location>
        <position position="507"/>
    </location>
    <ligand>
        <name>CoA</name>
        <dbReference type="ChEBI" id="CHEBI:57287"/>
    </ligand>
</feature>
<sequence>MLSAKLKIQLLRNCILGLQSQLLSKSSYMPGRFYSHQESLPHLPVPQLQQTLKKYLKTIRPLVNDADFQKTQIIVEEFGKSNGLGEQLQKVLVERSNEKENWLSDWWLEQAYLLSRASVVIYCSPSVSFPRYNFQGTLGQVQQAAKVISAILDYKIDIDNEALPVEKLGGKPLCMDQYYRVLSSCRIPGTEKDDINSFSRAFKPPQHISVVYRNNFFELVVYHADGTPLSVKELEIQLQRIVDSVTTEVPPVGILSSLDRDRWAKAYRSLVGDASNQASVKSIQQSIFTLCLDRSDSSSNKNWRSDFALNCLHGGGSQLNTGNRWFDKTIQMVVDENGGVGLVYEHAPAEGPPIAALLDHVYKFCENIQNESGSAMDLPSPKALPFNISPDLSTRIQEASETIDDFYKTIKLEVVDFKEFGKDFIKSQKMSPDSFIQIALQLTYWRLHKKQPATYESASLRQFRLGRTDTIRSCSNESQNFVENVDLPNLQVAEKNKLLKDAVTAHRQYVGEAVTGQGIDRHLLGFRLAAADAGLPAPDIIKDDSYKRAMHFNLSTSQVPSKADLCMAFGPAVLDGYGVCYNPKDSKILVAISTFDSYPDYDSKTFSEELFKAFCDMRDILISGSAKL</sequence>
<feature type="binding site" evidence="5">
    <location>
        <position position="558"/>
    </location>
    <ligand>
        <name>CoA</name>
        <dbReference type="ChEBI" id="CHEBI:57287"/>
    </ligand>
</feature>
<feature type="domain" description="Choline/carnitine acyltransferase" evidence="7">
    <location>
        <begin position="43"/>
        <end position="610"/>
    </location>
</feature>
<accession>A0A6F9DAL2</accession>
<dbReference type="InterPro" id="IPR000542">
    <property type="entry name" value="Carn_acyl_trans"/>
</dbReference>
<dbReference type="Pfam" id="PF00755">
    <property type="entry name" value="Carn_acyltransf"/>
    <property type="match status" value="1"/>
</dbReference>
<dbReference type="InterPro" id="IPR042231">
    <property type="entry name" value="Cho/carn_acyl_trans_2"/>
</dbReference>
<feature type="binding site" evidence="5">
    <location>
        <position position="468"/>
    </location>
    <ligand>
        <name>(R)-carnitine</name>
        <dbReference type="ChEBI" id="CHEBI:16347"/>
    </ligand>
</feature>
<feature type="binding site" evidence="5">
    <location>
        <position position="422"/>
    </location>
    <ligand>
        <name>CoA</name>
        <dbReference type="ChEBI" id="CHEBI:57287"/>
    </ligand>
</feature>
<feature type="binding site" evidence="5">
    <location>
        <position position="455"/>
    </location>
    <ligand>
        <name>(R)-carnitine</name>
        <dbReference type="ChEBI" id="CHEBI:16347"/>
    </ligand>
</feature>
<dbReference type="Gene3D" id="3.30.559.10">
    <property type="entry name" value="Chloramphenicol acetyltransferase-like domain"/>
    <property type="match status" value="1"/>
</dbReference>
<dbReference type="PROSITE" id="PS00439">
    <property type="entry name" value="ACYLTRANSF_C_1"/>
    <property type="match status" value="1"/>
</dbReference>
<dbReference type="FunFam" id="3.30.559.70:FF:000002">
    <property type="entry name" value="Carnitine O-acetyltransferase"/>
    <property type="match status" value="1"/>
</dbReference>
<evidence type="ECO:0000256" key="2">
    <source>
        <dbReference type="ARBA" id="ARBA00022679"/>
    </source>
</evidence>
<dbReference type="SUPFAM" id="SSF52777">
    <property type="entry name" value="CoA-dependent acyltransferases"/>
    <property type="match status" value="2"/>
</dbReference>
<dbReference type="PANTHER" id="PTHR22589">
    <property type="entry name" value="CARNITINE O-ACYLTRANSFERASE"/>
    <property type="match status" value="1"/>
</dbReference>
<feature type="binding site" evidence="5">
    <location>
        <position position="457"/>
    </location>
    <ligand>
        <name>(R)-carnitine</name>
        <dbReference type="ChEBI" id="CHEBI:16347"/>
    </ligand>
</feature>
<evidence type="ECO:0000256" key="4">
    <source>
        <dbReference type="PIRSR" id="PIRSR600542-1"/>
    </source>
</evidence>
<feature type="binding site" evidence="5">
    <location>
        <position position="459"/>
    </location>
    <ligand>
        <name>CoA</name>
        <dbReference type="ChEBI" id="CHEBI:57287"/>
    </ligand>
</feature>
<name>A0A6F9DAL2_9ASCI</name>